<dbReference type="EMBL" id="CP045892">
    <property type="protein sequence ID" value="QQP52417.1"/>
    <property type="molecule type" value="Genomic_DNA"/>
</dbReference>
<feature type="region of interest" description="Disordered" evidence="1">
    <location>
        <begin position="1"/>
        <end position="25"/>
    </location>
</feature>
<accession>A0A7T8HM05</accession>
<feature type="region of interest" description="Disordered" evidence="1">
    <location>
        <begin position="38"/>
        <end position="116"/>
    </location>
</feature>
<gene>
    <name evidence="2" type="ORF">FKW44_004566</name>
</gene>
<name>A0A7T8HM05_CALRO</name>
<sequence>VTTYWLKGEKEPEPSMVHPPPPQITEIPRMSLQAISANAIIPGEEKEQGREDTEEDRRGVPYEERKEGEEEEDRKEGSQLETESSEAQTVLRVQLKDTHDPGTNAKGPSNGSIVQL</sequence>
<evidence type="ECO:0000313" key="3">
    <source>
        <dbReference type="Proteomes" id="UP000595437"/>
    </source>
</evidence>
<feature type="compositionally biased region" description="Polar residues" evidence="1">
    <location>
        <begin position="79"/>
        <end position="88"/>
    </location>
</feature>
<protein>
    <submittedName>
        <fullName evidence="2">Uncharacterized protein</fullName>
    </submittedName>
</protein>
<proteinExistence type="predicted"/>
<evidence type="ECO:0000256" key="1">
    <source>
        <dbReference type="SAM" id="MobiDB-lite"/>
    </source>
</evidence>
<organism evidence="2 3">
    <name type="scientific">Caligus rogercresseyi</name>
    <name type="common">Sea louse</name>
    <dbReference type="NCBI Taxonomy" id="217165"/>
    <lineage>
        <taxon>Eukaryota</taxon>
        <taxon>Metazoa</taxon>
        <taxon>Ecdysozoa</taxon>
        <taxon>Arthropoda</taxon>
        <taxon>Crustacea</taxon>
        <taxon>Multicrustacea</taxon>
        <taxon>Hexanauplia</taxon>
        <taxon>Copepoda</taxon>
        <taxon>Siphonostomatoida</taxon>
        <taxon>Caligidae</taxon>
        <taxon>Caligus</taxon>
    </lineage>
</organism>
<feature type="compositionally biased region" description="Basic and acidic residues" evidence="1">
    <location>
        <begin position="43"/>
        <end position="78"/>
    </location>
</feature>
<keyword evidence="3" id="KW-1185">Reference proteome</keyword>
<evidence type="ECO:0000313" key="2">
    <source>
        <dbReference type="EMBL" id="QQP52417.1"/>
    </source>
</evidence>
<dbReference type="Proteomes" id="UP000595437">
    <property type="component" value="Chromosome 3"/>
</dbReference>
<feature type="non-terminal residue" evidence="2">
    <location>
        <position position="1"/>
    </location>
</feature>
<feature type="compositionally biased region" description="Polar residues" evidence="1">
    <location>
        <begin position="106"/>
        <end position="116"/>
    </location>
</feature>
<dbReference type="AlphaFoldDB" id="A0A7T8HM05"/>
<reference evidence="3" key="1">
    <citation type="submission" date="2021-01" db="EMBL/GenBank/DDBJ databases">
        <title>Caligus Genome Assembly.</title>
        <authorList>
            <person name="Gallardo-Escarate C."/>
        </authorList>
    </citation>
    <scope>NUCLEOTIDE SEQUENCE [LARGE SCALE GENOMIC DNA]</scope>
</reference>